<comment type="caution">
    <text evidence="2">The sequence shown here is derived from an EMBL/GenBank/DDBJ whole genome shotgun (WGS) entry which is preliminary data.</text>
</comment>
<dbReference type="AlphaFoldDB" id="A0A426YLA6"/>
<feature type="non-terminal residue" evidence="2">
    <location>
        <position position="1"/>
    </location>
</feature>
<gene>
    <name evidence="2" type="ORF">B296_00050443</name>
</gene>
<evidence type="ECO:0000313" key="3">
    <source>
        <dbReference type="Proteomes" id="UP000287651"/>
    </source>
</evidence>
<organism evidence="2 3">
    <name type="scientific">Ensete ventricosum</name>
    <name type="common">Abyssinian banana</name>
    <name type="synonym">Musa ensete</name>
    <dbReference type="NCBI Taxonomy" id="4639"/>
    <lineage>
        <taxon>Eukaryota</taxon>
        <taxon>Viridiplantae</taxon>
        <taxon>Streptophyta</taxon>
        <taxon>Embryophyta</taxon>
        <taxon>Tracheophyta</taxon>
        <taxon>Spermatophyta</taxon>
        <taxon>Magnoliopsida</taxon>
        <taxon>Liliopsida</taxon>
        <taxon>Zingiberales</taxon>
        <taxon>Musaceae</taxon>
        <taxon>Ensete</taxon>
    </lineage>
</organism>
<protein>
    <submittedName>
        <fullName evidence="2">Uncharacterized protein</fullName>
    </submittedName>
</protein>
<dbReference type="PANTHER" id="PTHR33740:SF3">
    <property type="entry name" value="GPI-ANCHORED ADHESIN-LIKE PROTEIN"/>
    <property type="match status" value="1"/>
</dbReference>
<name>A0A426YLA6_ENSVE</name>
<feature type="region of interest" description="Disordered" evidence="1">
    <location>
        <begin position="37"/>
        <end position="70"/>
    </location>
</feature>
<sequence length="578" mass="63584">LASGAVSPLRSSCGSDSARLIAVSLYLSPAERRQETGAGDFLGMAPMARRTDTPGGPRREPAPGSPRKKEGFENCRLELFSPRYHSKSIGNGRFQAVSAEGGRKKKREKKNLDCPSPMLFVAVGDFFHLRGEKERGDKCWEHGWLGFFLRLELHLQHYLLSAKMLLVEPLAREQEILMSSVDASEKDNRVGEVSNVVTIGKESIIRNRNEDNETGTSETFTPTNVNGDVSESRYGDMQDLESSLSENINSVGEGVIEIKRASTLDDLEVVQNVDNLPLFAGLSNRTHELPTYEDGFSYETSKPDDLVCATTFDMLESGIGKDVNADGTVTLIDLTSVNTASTNAICNNHEETINSNSVTPSQFLGEFESQVPSDSITPDAKRIDSDEIDYKFSLEDVVANVSLLKDQDIEQNNVLQLPAKDCTECRIVHDKNETVPIEKLFDLVPDHSEEQMLQFDSISSAEGHNLNDSDLASVESVVVSTDPTKKETDLKCDNETERNSLFESLLPKKSFSHSGIPAPSLIYAAQQVPPGKILVPAVVDQVQGHALAALQVLKVYLYALNIIVVHEILLKLLNFSLP</sequence>
<feature type="compositionally biased region" description="Polar residues" evidence="1">
    <location>
        <begin position="214"/>
        <end position="229"/>
    </location>
</feature>
<dbReference type="EMBL" id="AMZH03011652">
    <property type="protein sequence ID" value="RRT52476.1"/>
    <property type="molecule type" value="Genomic_DNA"/>
</dbReference>
<feature type="region of interest" description="Disordered" evidence="1">
    <location>
        <begin position="208"/>
        <end position="230"/>
    </location>
</feature>
<dbReference type="PANTHER" id="PTHR33740">
    <property type="entry name" value="GPI-ANCHORED ADHESIN-LIKE PROTEIN"/>
    <property type="match status" value="1"/>
</dbReference>
<reference evidence="2 3" key="1">
    <citation type="journal article" date="2014" name="Agronomy (Basel)">
        <title>A Draft Genome Sequence for Ensete ventricosum, the Drought-Tolerant Tree Against Hunger.</title>
        <authorList>
            <person name="Harrison J."/>
            <person name="Moore K.A."/>
            <person name="Paszkiewicz K."/>
            <person name="Jones T."/>
            <person name="Grant M."/>
            <person name="Ambacheew D."/>
            <person name="Muzemil S."/>
            <person name="Studholme D.J."/>
        </authorList>
    </citation>
    <scope>NUCLEOTIDE SEQUENCE [LARGE SCALE GENOMIC DNA]</scope>
</reference>
<feature type="compositionally biased region" description="Basic and acidic residues" evidence="1">
    <location>
        <begin position="49"/>
        <end position="70"/>
    </location>
</feature>
<dbReference type="Proteomes" id="UP000287651">
    <property type="component" value="Unassembled WGS sequence"/>
</dbReference>
<accession>A0A426YLA6</accession>
<evidence type="ECO:0000256" key="1">
    <source>
        <dbReference type="SAM" id="MobiDB-lite"/>
    </source>
</evidence>
<evidence type="ECO:0000313" key="2">
    <source>
        <dbReference type="EMBL" id="RRT52476.1"/>
    </source>
</evidence>
<proteinExistence type="predicted"/>